<keyword evidence="1" id="KW-0233">DNA recombination</keyword>
<evidence type="ECO:0000313" key="3">
    <source>
        <dbReference type="EMBL" id="NVI45595.1"/>
    </source>
</evidence>
<dbReference type="GO" id="GO:0015074">
    <property type="term" value="P:DNA integration"/>
    <property type="evidence" value="ECO:0007669"/>
    <property type="project" value="InterPro"/>
</dbReference>
<dbReference type="Pfam" id="PF00589">
    <property type="entry name" value="Phage_integrase"/>
    <property type="match status" value="1"/>
</dbReference>
<reference evidence="3" key="1">
    <citation type="submission" date="2020-06" db="EMBL/GenBank/DDBJ databases">
        <title>Whole Genome Sequence of Bradyrhizobium sp. Strain 1S1.</title>
        <authorList>
            <person name="Bromfield E.S.P."/>
            <person name="Cloutier S."/>
        </authorList>
    </citation>
    <scope>NUCLEOTIDE SEQUENCE [LARGE SCALE GENOMIC DNA]</scope>
    <source>
        <strain evidence="3">1S1</strain>
    </source>
</reference>
<dbReference type="InterPro" id="IPR011010">
    <property type="entry name" value="DNA_brk_join_enz"/>
</dbReference>
<comment type="caution">
    <text evidence="3">The sequence shown here is derived from an EMBL/GenBank/DDBJ whole genome shotgun (WGS) entry which is preliminary data.</text>
</comment>
<gene>
    <name evidence="3" type="ORF">HAP48_022050</name>
</gene>
<organism evidence="3">
    <name type="scientific">Bradyrhizobium septentrionale</name>
    <dbReference type="NCBI Taxonomy" id="1404411"/>
    <lineage>
        <taxon>Bacteria</taxon>
        <taxon>Pseudomonadati</taxon>
        <taxon>Pseudomonadota</taxon>
        <taxon>Alphaproteobacteria</taxon>
        <taxon>Hyphomicrobiales</taxon>
        <taxon>Nitrobacteraceae</taxon>
        <taxon>Bradyrhizobium</taxon>
    </lineage>
</organism>
<evidence type="ECO:0000256" key="1">
    <source>
        <dbReference type="ARBA" id="ARBA00023172"/>
    </source>
</evidence>
<accession>A0A973W1V9</accession>
<evidence type="ECO:0000259" key="2">
    <source>
        <dbReference type="PROSITE" id="PS51898"/>
    </source>
</evidence>
<name>A0A973W1V9_9BRAD</name>
<dbReference type="Gene3D" id="1.10.443.10">
    <property type="entry name" value="Intergrase catalytic core"/>
    <property type="match status" value="1"/>
</dbReference>
<dbReference type="PROSITE" id="PS51898">
    <property type="entry name" value="TYR_RECOMBINASE"/>
    <property type="match status" value="1"/>
</dbReference>
<dbReference type="InterPro" id="IPR002104">
    <property type="entry name" value="Integrase_catalytic"/>
</dbReference>
<proteinExistence type="predicted"/>
<dbReference type="SUPFAM" id="SSF56349">
    <property type="entry name" value="DNA breaking-rejoining enzymes"/>
    <property type="match status" value="1"/>
</dbReference>
<dbReference type="GO" id="GO:0006310">
    <property type="term" value="P:DNA recombination"/>
    <property type="evidence" value="ECO:0007669"/>
    <property type="project" value="UniProtKB-KW"/>
</dbReference>
<feature type="domain" description="Tyr recombinase" evidence="2">
    <location>
        <begin position="351"/>
        <end position="547"/>
    </location>
</feature>
<dbReference type="InterPro" id="IPR013762">
    <property type="entry name" value="Integrase-like_cat_sf"/>
</dbReference>
<protein>
    <submittedName>
        <fullName evidence="3">Site-specific integrase</fullName>
    </submittedName>
</protein>
<dbReference type="CDD" id="cd00397">
    <property type="entry name" value="DNA_BRE_C"/>
    <property type="match status" value="1"/>
</dbReference>
<dbReference type="EMBL" id="JAAOLE020000001">
    <property type="protein sequence ID" value="NVI45595.1"/>
    <property type="molecule type" value="Genomic_DNA"/>
</dbReference>
<sequence>MTLQVALLEPSFADAIAAIDRADDLSVSRKSHWRCSLGKIGEWLDRPLETIPARWTAVVLSVGQLHHAPLDVTAKTLANHRANAAAALRWFAKESNVSPRGVLLLPAWAALRDGIDHYGRKARLSGFFRYCSGMGISPDAVGDETLADYFRYRAATTSLETSVAARRSVAREWNVSAGLDPAWPTQRLTEPPLSVASGLAWSDFPNGLREDIEDYLVSLSKIRRSPTGRRSRPCSPRTIKTCRAELVAVIKKAVGAGIQLENLTSLASLVHPDVVEPVIEAYWREDGDEPNVFTIDVGQKLMRLGRLSGLESTAIDRLEEIAARLEEYRHGGMTEKNLSLIRKVTAPGVWRRVTDLPAALMIEARHTNAHAPVKAALTAQIAAAIAILTYAPVRLANLAAIELERNLIKPGGPASPFWLTFPRFDVKNRVDLNFQLDADVSLLIDEYIHDFRPALLRGANANWLFPGTAGQPKTANMFSGQITDRIESATGLRVTAHQFRHASAAIYLKHYPGEYETVRRFLGHRNIQTTINFYCGLETTHANARYASTLRQHVTFDAENV</sequence>
<dbReference type="GO" id="GO:0003677">
    <property type="term" value="F:DNA binding"/>
    <property type="evidence" value="ECO:0007669"/>
    <property type="project" value="InterPro"/>
</dbReference>
<dbReference type="AlphaFoldDB" id="A0A973W1V9"/>
<dbReference type="RefSeq" id="WP_166205076.1">
    <property type="nucleotide sequence ID" value="NZ_CP088285.1"/>
</dbReference>